<dbReference type="EC" id="1.3.1.72" evidence="2"/>
<name>A9V6L3_MONBE</name>
<dbReference type="FunFam" id="3.30.465.10:FF:000006">
    <property type="entry name" value="Delta(24)-sterol reductase"/>
    <property type="match status" value="1"/>
</dbReference>
<gene>
    <name evidence="8" type="ORF">MONBRDRAFT_27834</name>
</gene>
<dbReference type="GO" id="GO:0008202">
    <property type="term" value="P:steroid metabolic process"/>
    <property type="evidence" value="ECO:0000318"/>
    <property type="project" value="GO_Central"/>
</dbReference>
<evidence type="ECO:0000256" key="5">
    <source>
        <dbReference type="ARBA" id="ARBA00023002"/>
    </source>
</evidence>
<protein>
    <recommendedName>
        <fullName evidence="2">Delta(24)-sterol reductase</fullName>
        <ecNumber evidence="2">1.3.1.72</ecNumber>
    </recommendedName>
</protein>
<evidence type="ECO:0000256" key="3">
    <source>
        <dbReference type="ARBA" id="ARBA00022692"/>
    </source>
</evidence>
<dbReference type="GO" id="GO:0016020">
    <property type="term" value="C:membrane"/>
    <property type="evidence" value="ECO:0007669"/>
    <property type="project" value="UniProtKB-SubCell"/>
</dbReference>
<dbReference type="PROSITE" id="PS51387">
    <property type="entry name" value="FAD_PCMH"/>
    <property type="match status" value="1"/>
</dbReference>
<keyword evidence="3" id="KW-0812">Transmembrane</keyword>
<dbReference type="AlphaFoldDB" id="A9V6L3"/>
<evidence type="ECO:0000256" key="2">
    <source>
        <dbReference type="ARBA" id="ARBA00012405"/>
    </source>
</evidence>
<dbReference type="KEGG" id="mbr:MONBRDRAFT_27834"/>
<evidence type="ECO:0000313" key="9">
    <source>
        <dbReference type="Proteomes" id="UP000001357"/>
    </source>
</evidence>
<keyword evidence="6" id="KW-0472">Membrane</keyword>
<dbReference type="GO" id="GO:0000246">
    <property type="term" value="F:Delta24(24-1) sterol reductase activity"/>
    <property type="evidence" value="ECO:0000318"/>
    <property type="project" value="GO_Central"/>
</dbReference>
<evidence type="ECO:0000256" key="1">
    <source>
        <dbReference type="ARBA" id="ARBA00004167"/>
    </source>
</evidence>
<dbReference type="GO" id="GO:0050614">
    <property type="term" value="F:Delta24-sterol reductase activity"/>
    <property type="evidence" value="ECO:0007669"/>
    <property type="project" value="UniProtKB-EC"/>
</dbReference>
<evidence type="ECO:0000256" key="6">
    <source>
        <dbReference type="ARBA" id="ARBA00023136"/>
    </source>
</evidence>
<feature type="domain" description="FAD-binding PCMH-type" evidence="7">
    <location>
        <begin position="13"/>
        <end position="190"/>
    </location>
</feature>
<dbReference type="eggNOG" id="KOG1262">
    <property type="taxonomic scope" value="Eukaryota"/>
</dbReference>
<accession>A9V6L3</accession>
<dbReference type="InterPro" id="IPR016169">
    <property type="entry name" value="FAD-bd_PCMH_sub2"/>
</dbReference>
<dbReference type="PANTHER" id="PTHR10801">
    <property type="entry name" value="24-DEHYDROCHOLESTEROL REDUCTASE"/>
    <property type="match status" value="1"/>
</dbReference>
<dbReference type="GeneID" id="5893582"/>
<dbReference type="GO" id="GO:0071949">
    <property type="term" value="F:FAD binding"/>
    <property type="evidence" value="ECO:0007669"/>
    <property type="project" value="InterPro"/>
</dbReference>
<dbReference type="EMBL" id="CH991563">
    <property type="protein sequence ID" value="EDQ86828.1"/>
    <property type="molecule type" value="Genomic_DNA"/>
</dbReference>
<evidence type="ECO:0000313" key="8">
    <source>
        <dbReference type="EMBL" id="EDQ86828.1"/>
    </source>
</evidence>
<proteinExistence type="predicted"/>
<keyword evidence="4" id="KW-1133">Transmembrane helix</keyword>
<sequence length="473" mass="54363">MHIRAKLAIMSGAINEKSRAQHAARVATVQKALREWNDEGRKTKLCTARPGWLAMSLRTGRYKKTMTGIPTHKLGNVISINEEKRTVFVEPNVTMGQITATLMPLGWTLPVLPELDDLTVGGLVCGVGIESSSHKHGLFQHCCKGFELVLASGEVVSCSADNNPELFKAVPWSHGTLGFLVGAELDIVPAKPYVRLEYVPLFDRKTAVETCLESYKNTDLDFIETLIYSRDEMVLMKGAMVDKPEPGKVNAIGTWYKPWFFTHVRSYLEKKKPGVEYIPLRDYYHRHTKSLFWELQDIITFGNDLWFRVLFGWMMPPNHSILKRTQTEELRKLYEDHHVVQDMLVPGSKLQECLDVQDREFGCYPLWLCPMRIFPEDAGFIKPAKNGEEMFIDLGIYGNPSNKDFKPQVNLRNVENYVRSVEGFQMLYADMLQSREEFEEMFDHKLYRKMRKELGCEGAFPEVYDKVCKAARW</sequence>
<reference evidence="8 9" key="1">
    <citation type="journal article" date="2008" name="Nature">
        <title>The genome of the choanoflagellate Monosiga brevicollis and the origin of metazoans.</title>
        <authorList>
            <consortium name="JGI Sequencing"/>
            <person name="King N."/>
            <person name="Westbrook M.J."/>
            <person name="Young S.L."/>
            <person name="Kuo A."/>
            <person name="Abedin M."/>
            <person name="Chapman J."/>
            <person name="Fairclough S."/>
            <person name="Hellsten U."/>
            <person name="Isogai Y."/>
            <person name="Letunic I."/>
            <person name="Marr M."/>
            <person name="Pincus D."/>
            <person name="Putnam N."/>
            <person name="Rokas A."/>
            <person name="Wright K.J."/>
            <person name="Zuzow R."/>
            <person name="Dirks W."/>
            <person name="Good M."/>
            <person name="Goodstein D."/>
            <person name="Lemons D."/>
            <person name="Li W."/>
            <person name="Lyons J.B."/>
            <person name="Morris A."/>
            <person name="Nichols S."/>
            <person name="Richter D.J."/>
            <person name="Salamov A."/>
            <person name="Bork P."/>
            <person name="Lim W.A."/>
            <person name="Manning G."/>
            <person name="Miller W.T."/>
            <person name="McGinnis W."/>
            <person name="Shapiro H."/>
            <person name="Tjian R."/>
            <person name="Grigoriev I.V."/>
            <person name="Rokhsar D."/>
        </authorList>
    </citation>
    <scope>NUCLEOTIDE SEQUENCE [LARGE SCALE GENOMIC DNA]</scope>
    <source>
        <strain evidence="9">MX1 / ATCC 50154</strain>
    </source>
</reference>
<evidence type="ECO:0000256" key="4">
    <source>
        <dbReference type="ARBA" id="ARBA00022989"/>
    </source>
</evidence>
<dbReference type="FunCoup" id="A9V6L3">
    <property type="interactions" value="531"/>
</dbReference>
<evidence type="ECO:0000259" key="7">
    <source>
        <dbReference type="PROSITE" id="PS51387"/>
    </source>
</evidence>
<dbReference type="SUPFAM" id="SSF56176">
    <property type="entry name" value="FAD-binding/transporter-associated domain-like"/>
    <property type="match status" value="1"/>
</dbReference>
<keyword evidence="9" id="KW-1185">Reference proteome</keyword>
<dbReference type="Pfam" id="PF01565">
    <property type="entry name" value="FAD_binding_4"/>
    <property type="match status" value="1"/>
</dbReference>
<organism evidence="8 9">
    <name type="scientific">Monosiga brevicollis</name>
    <name type="common">Choanoflagellate</name>
    <dbReference type="NCBI Taxonomy" id="81824"/>
    <lineage>
        <taxon>Eukaryota</taxon>
        <taxon>Choanoflagellata</taxon>
        <taxon>Craspedida</taxon>
        <taxon>Salpingoecidae</taxon>
        <taxon>Monosiga</taxon>
    </lineage>
</organism>
<dbReference type="InterPro" id="IPR040165">
    <property type="entry name" value="Diminuto-like"/>
</dbReference>
<dbReference type="Gene3D" id="3.30.465.10">
    <property type="match status" value="1"/>
</dbReference>
<dbReference type="Proteomes" id="UP000001357">
    <property type="component" value="Unassembled WGS sequence"/>
</dbReference>
<dbReference type="PANTHER" id="PTHR10801:SF0">
    <property type="entry name" value="DELTA(24)-STEROL REDUCTASE"/>
    <property type="match status" value="1"/>
</dbReference>
<dbReference type="InterPro" id="IPR036318">
    <property type="entry name" value="FAD-bd_PCMH-like_sf"/>
</dbReference>
<comment type="subcellular location">
    <subcellularLocation>
        <location evidence="1">Membrane</location>
        <topology evidence="1">Single-pass membrane protein</topology>
    </subcellularLocation>
</comment>
<keyword evidence="5" id="KW-0560">Oxidoreductase</keyword>
<dbReference type="InParanoid" id="A9V6L3"/>
<dbReference type="InterPro" id="IPR006094">
    <property type="entry name" value="Oxid_FAD_bind_N"/>
</dbReference>
<dbReference type="RefSeq" id="XP_001748373.1">
    <property type="nucleotide sequence ID" value="XM_001748321.1"/>
</dbReference>
<dbReference type="STRING" id="81824.A9V6L3"/>
<dbReference type="GO" id="GO:0005737">
    <property type="term" value="C:cytoplasm"/>
    <property type="evidence" value="ECO:0000318"/>
    <property type="project" value="GO_Central"/>
</dbReference>
<dbReference type="InterPro" id="IPR016166">
    <property type="entry name" value="FAD-bd_PCMH"/>
</dbReference>
<dbReference type="OMA" id="WVGRSAF"/>